<dbReference type="Pfam" id="PF02388">
    <property type="entry name" value="FemAB"/>
    <property type="match status" value="2"/>
</dbReference>
<evidence type="ECO:0000256" key="5">
    <source>
        <dbReference type="ARBA" id="ARBA00023315"/>
    </source>
</evidence>
<protein>
    <submittedName>
        <fullName evidence="7">Peptidoglycan bridge formation glycyltransferase FemA/FemB family protein</fullName>
    </submittedName>
</protein>
<dbReference type="GO" id="GO:0016755">
    <property type="term" value="F:aminoacyltransferase activity"/>
    <property type="evidence" value="ECO:0007669"/>
    <property type="project" value="InterPro"/>
</dbReference>
<dbReference type="GO" id="GO:0009252">
    <property type="term" value="P:peptidoglycan biosynthetic process"/>
    <property type="evidence" value="ECO:0007669"/>
    <property type="project" value="UniProtKB-KW"/>
</dbReference>
<evidence type="ECO:0000313" key="7">
    <source>
        <dbReference type="EMBL" id="RGB74708.1"/>
    </source>
</evidence>
<dbReference type="OrthoDB" id="9785911at2"/>
<dbReference type="Gene3D" id="3.40.630.30">
    <property type="match status" value="2"/>
</dbReference>
<dbReference type="Proteomes" id="UP000261011">
    <property type="component" value="Unassembled WGS sequence"/>
</dbReference>
<evidence type="ECO:0000256" key="4">
    <source>
        <dbReference type="ARBA" id="ARBA00022984"/>
    </source>
</evidence>
<dbReference type="SUPFAM" id="SSF55729">
    <property type="entry name" value="Acyl-CoA N-acyltransferases (Nat)"/>
    <property type="match status" value="2"/>
</dbReference>
<reference evidence="7 8" key="1">
    <citation type="submission" date="2018-08" db="EMBL/GenBank/DDBJ databases">
        <title>A genome reference for cultivated species of the human gut microbiota.</title>
        <authorList>
            <person name="Zou Y."/>
            <person name="Xue W."/>
            <person name="Luo G."/>
        </authorList>
    </citation>
    <scope>NUCLEOTIDE SEQUENCE [LARGE SCALE GENOMIC DNA]</scope>
    <source>
        <strain evidence="7 8">OF01-3</strain>
    </source>
</reference>
<dbReference type="PANTHER" id="PTHR36174:SF1">
    <property type="entry name" value="LIPID II:GLYCINE GLYCYLTRANSFERASE"/>
    <property type="match status" value="1"/>
</dbReference>
<keyword evidence="4" id="KW-0573">Peptidoglycan synthesis</keyword>
<keyword evidence="3" id="KW-0133">Cell shape</keyword>
<dbReference type="PANTHER" id="PTHR36174">
    <property type="entry name" value="LIPID II:GLYCINE GLYCYLTRANSFERASE"/>
    <property type="match status" value="1"/>
</dbReference>
<proteinExistence type="inferred from homology"/>
<evidence type="ECO:0000256" key="6">
    <source>
        <dbReference type="ARBA" id="ARBA00023316"/>
    </source>
</evidence>
<sequence>MPIVNSKEDLDRYNEFVRNNQYARPMQDTNWSKVKENWTSDYIYIEKNKQIIAAMSVIGIKNPNGKYFLYAPRGPVCDFTNYDLVDSLIKEAEVLKDKYDAFLLRIDPELKFHEKAIYEYKKRGYDVRTFGENPHSFTQPRYNMILPISGMSEDELFESFSSSTRRNIRKSYRNEIKTIKETNDKTLDMFYELTKIMADRQGIGHRPKEYFKRLINNMGGVIFTSYFEDKALSASLLVPYNNKVYYLYAASSNQMRNKMPNFNMIWEEIKWSRENGYEYFDFGGTFSLDSKDGLYRFKEGFCYPDRYTTFVGELDVVYDREKYNEFIK</sequence>
<dbReference type="GO" id="GO:0008360">
    <property type="term" value="P:regulation of cell shape"/>
    <property type="evidence" value="ECO:0007669"/>
    <property type="project" value="UniProtKB-KW"/>
</dbReference>
<accession>A0A3E2TFR0</accession>
<gene>
    <name evidence="7" type="ORF">DXA39_08055</name>
</gene>
<evidence type="ECO:0000256" key="1">
    <source>
        <dbReference type="ARBA" id="ARBA00009943"/>
    </source>
</evidence>
<keyword evidence="6" id="KW-0961">Cell wall biogenesis/degradation</keyword>
<keyword evidence="8" id="KW-1185">Reference proteome</keyword>
<dbReference type="RefSeq" id="WP_117522204.1">
    <property type="nucleotide sequence ID" value="NZ_QVEU01000009.1"/>
</dbReference>
<dbReference type="AlphaFoldDB" id="A0A3E2TFR0"/>
<dbReference type="InterPro" id="IPR016181">
    <property type="entry name" value="Acyl_CoA_acyltransferase"/>
</dbReference>
<evidence type="ECO:0000256" key="2">
    <source>
        <dbReference type="ARBA" id="ARBA00022679"/>
    </source>
</evidence>
<dbReference type="InterPro" id="IPR050644">
    <property type="entry name" value="PG_Glycine_Bridge_Synth"/>
</dbReference>
<organism evidence="7 8">
    <name type="scientific">Anaerococcus nagyae</name>
    <dbReference type="NCBI Taxonomy" id="1755241"/>
    <lineage>
        <taxon>Bacteria</taxon>
        <taxon>Bacillati</taxon>
        <taxon>Bacillota</taxon>
        <taxon>Tissierellia</taxon>
        <taxon>Tissierellales</taxon>
        <taxon>Peptoniphilaceae</taxon>
        <taxon>Anaerococcus</taxon>
    </lineage>
</organism>
<dbReference type="PROSITE" id="PS51191">
    <property type="entry name" value="FEMABX"/>
    <property type="match status" value="1"/>
</dbReference>
<dbReference type="InterPro" id="IPR003447">
    <property type="entry name" value="FEMABX"/>
</dbReference>
<name>A0A3E2TFR0_9FIRM</name>
<evidence type="ECO:0000256" key="3">
    <source>
        <dbReference type="ARBA" id="ARBA00022960"/>
    </source>
</evidence>
<keyword evidence="2 7" id="KW-0808">Transferase</keyword>
<dbReference type="GO" id="GO:0071555">
    <property type="term" value="P:cell wall organization"/>
    <property type="evidence" value="ECO:0007669"/>
    <property type="project" value="UniProtKB-KW"/>
</dbReference>
<comment type="similarity">
    <text evidence="1">Belongs to the FemABX family.</text>
</comment>
<evidence type="ECO:0000313" key="8">
    <source>
        <dbReference type="Proteomes" id="UP000261011"/>
    </source>
</evidence>
<keyword evidence="5" id="KW-0012">Acyltransferase</keyword>
<dbReference type="EMBL" id="QVEU01000009">
    <property type="protein sequence ID" value="RGB74708.1"/>
    <property type="molecule type" value="Genomic_DNA"/>
</dbReference>
<comment type="caution">
    <text evidence="7">The sequence shown here is derived from an EMBL/GenBank/DDBJ whole genome shotgun (WGS) entry which is preliminary data.</text>
</comment>